<name>D2EF16_PARA4</name>
<evidence type="ECO:0000313" key="2">
    <source>
        <dbReference type="Proteomes" id="UP000009375"/>
    </source>
</evidence>
<evidence type="ECO:0008006" key="3">
    <source>
        <dbReference type="Google" id="ProtNLM"/>
    </source>
</evidence>
<dbReference type="Proteomes" id="UP000009375">
    <property type="component" value="Unassembled WGS sequence"/>
</dbReference>
<dbReference type="Gene3D" id="3.40.50.300">
    <property type="entry name" value="P-loop containing nucleotide triphosphate hydrolases"/>
    <property type="match status" value="1"/>
</dbReference>
<organism evidence="1 2">
    <name type="scientific">Candidatus Parvarchaeum acidiphilum ARMAN-4</name>
    <dbReference type="NCBI Taxonomy" id="662760"/>
    <lineage>
        <taxon>Archaea</taxon>
        <taxon>Candidatus Parvarchaeota</taxon>
        <taxon>Candidatus Parvarchaeum</taxon>
    </lineage>
</organism>
<gene>
    <name evidence="1" type="ORF">BJBARM4_0323</name>
</gene>
<evidence type="ECO:0000313" key="1">
    <source>
        <dbReference type="EMBL" id="EEZ93042.1"/>
    </source>
</evidence>
<sequence>MEQKFNNDFIERITTDGVGMLFVTERYKLEEASIELLSRIKNKGFKLIYVTSSLPFKSIQEKLDVAKIEDYFIIDSVTAPVIQDPNAYKNCIFIRSPGDLTEISINLENLMKRGGENFVVIDSITSFLIYNSENEILRFIHFTSSIAREKKSKLVFIVIENKGISDAFLDKIRSFIDEEAKLE</sequence>
<dbReference type="InterPro" id="IPR027417">
    <property type="entry name" value="P-loop_NTPase"/>
</dbReference>
<reference evidence="1 2" key="1">
    <citation type="journal article" date="2010" name="Proc. Natl. Acad. Sci. U.S.A.">
        <title>Enigmatic, ultrasmall, uncultivated Archaea.</title>
        <authorList>
            <person name="Baker B.J."/>
            <person name="Comolli L.R."/>
            <person name="Dick G.J."/>
            <person name="Hauser L.J."/>
            <person name="Hyatt D."/>
            <person name="Dill B.D."/>
            <person name="Land M.L."/>
            <person name="Verberkmoes N.C."/>
            <person name="Hettich R.L."/>
            <person name="Banfield J.F."/>
        </authorList>
    </citation>
    <scope>NUCLEOTIDE SEQUENCE [LARGE SCALE GENOMIC DNA]</scope>
</reference>
<proteinExistence type="predicted"/>
<protein>
    <recommendedName>
        <fullName evidence="3">KaiC-like domain-containing protein</fullName>
    </recommendedName>
</protein>
<accession>D2EF16</accession>
<dbReference type="AlphaFoldDB" id="D2EF16"/>
<dbReference type="EMBL" id="GG730043">
    <property type="protein sequence ID" value="EEZ93042.1"/>
    <property type="molecule type" value="Genomic_DNA"/>
</dbReference>